<keyword evidence="2" id="KW-1185">Reference proteome</keyword>
<organism evidence="1 2">
    <name type="scientific">Ficus carica</name>
    <name type="common">Common fig</name>
    <dbReference type="NCBI Taxonomy" id="3494"/>
    <lineage>
        <taxon>Eukaryota</taxon>
        <taxon>Viridiplantae</taxon>
        <taxon>Streptophyta</taxon>
        <taxon>Embryophyta</taxon>
        <taxon>Tracheophyta</taxon>
        <taxon>Spermatophyta</taxon>
        <taxon>Magnoliopsida</taxon>
        <taxon>eudicotyledons</taxon>
        <taxon>Gunneridae</taxon>
        <taxon>Pentapetalae</taxon>
        <taxon>rosids</taxon>
        <taxon>fabids</taxon>
        <taxon>Rosales</taxon>
        <taxon>Moraceae</taxon>
        <taxon>Ficeae</taxon>
        <taxon>Ficus</taxon>
    </lineage>
</organism>
<dbReference type="AlphaFoldDB" id="A0AA88D0K1"/>
<evidence type="ECO:0000313" key="1">
    <source>
        <dbReference type="EMBL" id="GMN42038.1"/>
    </source>
</evidence>
<evidence type="ECO:0000313" key="2">
    <source>
        <dbReference type="Proteomes" id="UP001187192"/>
    </source>
</evidence>
<accession>A0AA88D0K1</accession>
<reference evidence="1" key="1">
    <citation type="submission" date="2023-07" db="EMBL/GenBank/DDBJ databases">
        <title>draft genome sequence of fig (Ficus carica).</title>
        <authorList>
            <person name="Takahashi T."/>
            <person name="Nishimura K."/>
        </authorList>
    </citation>
    <scope>NUCLEOTIDE SEQUENCE</scope>
</reference>
<name>A0AA88D0K1_FICCA</name>
<comment type="caution">
    <text evidence="1">The sequence shown here is derived from an EMBL/GenBank/DDBJ whole genome shotgun (WGS) entry which is preliminary data.</text>
</comment>
<dbReference type="EMBL" id="BTGU01000013">
    <property type="protein sequence ID" value="GMN42038.1"/>
    <property type="molecule type" value="Genomic_DNA"/>
</dbReference>
<dbReference type="Proteomes" id="UP001187192">
    <property type="component" value="Unassembled WGS sequence"/>
</dbReference>
<sequence>MLDDLSNLRRKLEEMGVSEAAREHNIAYNAHHLSQPMDFSFEPLPCNNALQIG</sequence>
<gene>
    <name evidence="1" type="ORF">TIFTF001_011259</name>
</gene>
<protein>
    <submittedName>
        <fullName evidence="1">Uncharacterized protein</fullName>
    </submittedName>
</protein>
<proteinExistence type="predicted"/>